<comment type="caution">
    <text evidence="2">The sequence shown here is derived from an EMBL/GenBank/DDBJ whole genome shotgun (WGS) entry which is preliminary data.</text>
</comment>
<dbReference type="PROSITE" id="PS51420">
    <property type="entry name" value="RHO"/>
    <property type="match status" value="1"/>
</dbReference>
<dbReference type="Pfam" id="PF00071">
    <property type="entry name" value="Ras"/>
    <property type="match status" value="1"/>
</dbReference>
<protein>
    <recommendedName>
        <fullName evidence="4">Small GTP-binding protein</fullName>
    </recommendedName>
</protein>
<dbReference type="SMART" id="SM00174">
    <property type="entry name" value="RHO"/>
    <property type="match status" value="1"/>
</dbReference>
<dbReference type="EMBL" id="JAPFFF010000007">
    <property type="protein sequence ID" value="KAK8886482.1"/>
    <property type="molecule type" value="Genomic_DNA"/>
</dbReference>
<evidence type="ECO:0000313" key="3">
    <source>
        <dbReference type="Proteomes" id="UP001470230"/>
    </source>
</evidence>
<accession>A0ABR2K6E5</accession>
<organism evidence="2 3">
    <name type="scientific">Tritrichomonas musculus</name>
    <dbReference type="NCBI Taxonomy" id="1915356"/>
    <lineage>
        <taxon>Eukaryota</taxon>
        <taxon>Metamonada</taxon>
        <taxon>Parabasalia</taxon>
        <taxon>Tritrichomonadida</taxon>
        <taxon>Tritrichomonadidae</taxon>
        <taxon>Tritrichomonas</taxon>
    </lineage>
</organism>
<dbReference type="InterPro" id="IPR027417">
    <property type="entry name" value="P-loop_NTPase"/>
</dbReference>
<name>A0ABR2K6E5_9EUKA</name>
<dbReference type="Proteomes" id="UP001470230">
    <property type="component" value="Unassembled WGS sequence"/>
</dbReference>
<dbReference type="SUPFAM" id="SSF52540">
    <property type="entry name" value="P-loop containing nucleoside triphosphate hydrolases"/>
    <property type="match status" value="1"/>
</dbReference>
<dbReference type="Gene3D" id="3.40.50.300">
    <property type="entry name" value="P-loop containing nucleotide triphosphate hydrolases"/>
    <property type="match status" value="1"/>
</dbReference>
<dbReference type="SMART" id="SM00173">
    <property type="entry name" value="RAS"/>
    <property type="match status" value="1"/>
</dbReference>
<evidence type="ECO:0008006" key="4">
    <source>
        <dbReference type="Google" id="ProtNLM"/>
    </source>
</evidence>
<dbReference type="PANTHER" id="PTHR47978">
    <property type="match status" value="1"/>
</dbReference>
<dbReference type="NCBIfam" id="TIGR00231">
    <property type="entry name" value="small_GTP"/>
    <property type="match status" value="1"/>
</dbReference>
<keyword evidence="3" id="KW-1185">Reference proteome</keyword>
<evidence type="ECO:0000256" key="1">
    <source>
        <dbReference type="ARBA" id="ARBA00022741"/>
    </source>
</evidence>
<dbReference type="InterPro" id="IPR001806">
    <property type="entry name" value="Small_GTPase"/>
</dbReference>
<keyword evidence="1" id="KW-0547">Nucleotide-binding</keyword>
<proteinExistence type="predicted"/>
<dbReference type="PRINTS" id="PR00449">
    <property type="entry name" value="RASTRNSFRMNG"/>
</dbReference>
<evidence type="ECO:0000313" key="2">
    <source>
        <dbReference type="EMBL" id="KAK8886482.1"/>
    </source>
</evidence>
<dbReference type="PROSITE" id="PS51421">
    <property type="entry name" value="RAS"/>
    <property type="match status" value="1"/>
</dbReference>
<sequence length="197" mass="21993">MNYRVVFLGEGRVGKTSIGKRWEEERFDQSQRSTVAAACYKKSMNIDGKVITINLWDTAGQEEFHSLAPIYYKDAHAALLVFSVVDQKSFDRMVQWKKELTMSRGEDIKVVVVGNKIDLSKDRCISSSQGEQFANSIHAKYFEVSAKTGAGIDNLFNHLGHLLVSIPVKPTTKKTSKVGLQVIDATENDAEEKKGCC</sequence>
<dbReference type="InterPro" id="IPR005225">
    <property type="entry name" value="Small_GTP-bd"/>
</dbReference>
<dbReference type="PROSITE" id="PS51419">
    <property type="entry name" value="RAB"/>
    <property type="match status" value="1"/>
</dbReference>
<dbReference type="SMART" id="SM00176">
    <property type="entry name" value="RAN"/>
    <property type="match status" value="1"/>
</dbReference>
<gene>
    <name evidence="2" type="ORF">M9Y10_041945</name>
</gene>
<dbReference type="SMART" id="SM00175">
    <property type="entry name" value="RAB"/>
    <property type="match status" value="1"/>
</dbReference>
<reference evidence="2 3" key="1">
    <citation type="submission" date="2024-04" db="EMBL/GenBank/DDBJ databases">
        <title>Tritrichomonas musculus Genome.</title>
        <authorList>
            <person name="Alves-Ferreira E."/>
            <person name="Grigg M."/>
            <person name="Lorenzi H."/>
            <person name="Galac M."/>
        </authorList>
    </citation>
    <scope>NUCLEOTIDE SEQUENCE [LARGE SCALE GENOMIC DNA]</scope>
    <source>
        <strain evidence="2 3">EAF2021</strain>
    </source>
</reference>